<dbReference type="AlphaFoldDB" id="A0A9N9TFN4"/>
<feature type="region of interest" description="Disordered" evidence="5">
    <location>
        <begin position="489"/>
        <end position="541"/>
    </location>
</feature>
<evidence type="ECO:0000256" key="5">
    <source>
        <dbReference type="SAM" id="MobiDB-lite"/>
    </source>
</evidence>
<dbReference type="EMBL" id="OU900094">
    <property type="protein sequence ID" value="CAG9854934.1"/>
    <property type="molecule type" value="Genomic_DNA"/>
</dbReference>
<dbReference type="Gene3D" id="3.20.20.80">
    <property type="entry name" value="Glycosidases"/>
    <property type="match status" value="1"/>
</dbReference>
<evidence type="ECO:0000256" key="1">
    <source>
        <dbReference type="ARBA" id="ARBA00010838"/>
    </source>
</evidence>
<proteinExistence type="inferred from homology"/>
<evidence type="ECO:0000313" key="7">
    <source>
        <dbReference type="EMBL" id="CAG9854934.1"/>
    </source>
</evidence>
<dbReference type="InterPro" id="IPR017853">
    <property type="entry name" value="GH"/>
</dbReference>
<name>A0A9N9TFN4_PHYSR</name>
<keyword evidence="6" id="KW-0732">Signal</keyword>
<feature type="compositionally biased region" description="Low complexity" evidence="5">
    <location>
        <begin position="494"/>
        <end position="539"/>
    </location>
</feature>
<feature type="signal peptide" evidence="6">
    <location>
        <begin position="1"/>
        <end position="22"/>
    </location>
</feature>
<dbReference type="PANTHER" id="PTHR10353">
    <property type="entry name" value="GLYCOSYL HYDROLASE"/>
    <property type="match status" value="1"/>
</dbReference>
<dbReference type="PROSITE" id="PS00653">
    <property type="entry name" value="GLYCOSYL_HYDROL_F1_2"/>
    <property type="match status" value="1"/>
</dbReference>
<organism evidence="7 8">
    <name type="scientific">Phyllotreta striolata</name>
    <name type="common">Striped flea beetle</name>
    <name type="synonym">Crioceris striolata</name>
    <dbReference type="NCBI Taxonomy" id="444603"/>
    <lineage>
        <taxon>Eukaryota</taxon>
        <taxon>Metazoa</taxon>
        <taxon>Ecdysozoa</taxon>
        <taxon>Arthropoda</taxon>
        <taxon>Hexapoda</taxon>
        <taxon>Insecta</taxon>
        <taxon>Pterygota</taxon>
        <taxon>Neoptera</taxon>
        <taxon>Endopterygota</taxon>
        <taxon>Coleoptera</taxon>
        <taxon>Polyphaga</taxon>
        <taxon>Cucujiformia</taxon>
        <taxon>Chrysomeloidea</taxon>
        <taxon>Chrysomelidae</taxon>
        <taxon>Galerucinae</taxon>
        <taxon>Alticini</taxon>
        <taxon>Phyllotreta</taxon>
    </lineage>
</organism>
<evidence type="ECO:0000313" key="8">
    <source>
        <dbReference type="Proteomes" id="UP001153712"/>
    </source>
</evidence>
<keyword evidence="2" id="KW-0378">Hydrolase</keyword>
<keyword evidence="8" id="KW-1185">Reference proteome</keyword>
<dbReference type="Proteomes" id="UP001153712">
    <property type="component" value="Chromosome 1"/>
</dbReference>
<protein>
    <recommendedName>
        <fullName evidence="9">Glycoside hydrolase family 1</fullName>
    </recommendedName>
</protein>
<evidence type="ECO:0008006" key="9">
    <source>
        <dbReference type="Google" id="ProtNLM"/>
    </source>
</evidence>
<dbReference type="GO" id="GO:0008422">
    <property type="term" value="F:beta-glucosidase activity"/>
    <property type="evidence" value="ECO:0007669"/>
    <property type="project" value="TreeGrafter"/>
</dbReference>
<dbReference type="InterPro" id="IPR001360">
    <property type="entry name" value="Glyco_hydro_1"/>
</dbReference>
<accession>A0A9N9TFN4</accession>
<evidence type="ECO:0000256" key="3">
    <source>
        <dbReference type="ARBA" id="ARBA00023295"/>
    </source>
</evidence>
<sequence>MDFPTLLFISLCVATSPRAASSDYSFPDEFIFGAGTSAYQTEGAPGELKCDNIWDFAIENNASIIQNSSDAKTADQSFLYNYYSEDIDYMAKMHIDHFRMSIPWPRLFADGLHTSDAEIEHTMQHYAQQFQLLKTKKINTIVTLYHWDLPQLIQDWGGWTNASNIDLFVNYTDNVFQYLSGTDYIDYLLTFNEPKQICVSGYGDGSLAPFLSHSGVLDYQCVKNVLKAHAAVYRLYQKNYADDFKCKISIALDGSWSEPKTSSEADQAAAKRRLDFEFGLYAEPLLTGDWPREVVERVKERSAKEKLPESRLPAFTEEEKRLLKGSVDFLALNYFDTRVVADAPEGPSDRSSYHSDVRVEATREASWKEDAAGNAVEPTGIRKFLNYMKREYGDREILITGNGFADDGVADDKERIRYLWEYLWNVAAAINEDGVKVFGYIYWSLIDGFEWTKGYGPHYGLLSVDSTLGRHSKSSADYYGQLIKERKVSNPYPTSSTSTTTETSTTTGSSTSTETSTTTGSSTSTETSTSTGSSTSTESPNSKGNIKFISFELLFVIVLLPLLKLF</sequence>
<dbReference type="PRINTS" id="PR00131">
    <property type="entry name" value="GLHYDRLASE1"/>
</dbReference>
<feature type="chain" id="PRO_5040218730" description="Glycoside hydrolase family 1" evidence="6">
    <location>
        <begin position="23"/>
        <end position="566"/>
    </location>
</feature>
<comment type="similarity">
    <text evidence="1 4">Belongs to the glycosyl hydrolase 1 family.</text>
</comment>
<dbReference type="PANTHER" id="PTHR10353:SF36">
    <property type="entry name" value="LP05116P"/>
    <property type="match status" value="1"/>
</dbReference>
<evidence type="ECO:0000256" key="4">
    <source>
        <dbReference type="RuleBase" id="RU003690"/>
    </source>
</evidence>
<evidence type="ECO:0000256" key="2">
    <source>
        <dbReference type="ARBA" id="ARBA00022801"/>
    </source>
</evidence>
<dbReference type="OrthoDB" id="6721851at2759"/>
<dbReference type="InterPro" id="IPR033132">
    <property type="entry name" value="GH_1_N_CS"/>
</dbReference>
<gene>
    <name evidence="7" type="ORF">PHYEVI_LOCUS1394</name>
</gene>
<evidence type="ECO:0000256" key="6">
    <source>
        <dbReference type="SAM" id="SignalP"/>
    </source>
</evidence>
<dbReference type="SUPFAM" id="SSF51445">
    <property type="entry name" value="(Trans)glycosidases"/>
    <property type="match status" value="1"/>
</dbReference>
<dbReference type="GO" id="GO:0005975">
    <property type="term" value="P:carbohydrate metabolic process"/>
    <property type="evidence" value="ECO:0007669"/>
    <property type="project" value="InterPro"/>
</dbReference>
<reference evidence="7" key="1">
    <citation type="submission" date="2022-01" db="EMBL/GenBank/DDBJ databases">
        <authorList>
            <person name="King R."/>
        </authorList>
    </citation>
    <scope>NUCLEOTIDE SEQUENCE</scope>
</reference>
<keyword evidence="3" id="KW-0326">Glycosidase</keyword>
<dbReference type="Pfam" id="PF00232">
    <property type="entry name" value="Glyco_hydro_1"/>
    <property type="match status" value="1"/>
</dbReference>